<organism evidence="1 2">
    <name type="scientific">Pistacia integerrima</name>
    <dbReference type="NCBI Taxonomy" id="434235"/>
    <lineage>
        <taxon>Eukaryota</taxon>
        <taxon>Viridiplantae</taxon>
        <taxon>Streptophyta</taxon>
        <taxon>Embryophyta</taxon>
        <taxon>Tracheophyta</taxon>
        <taxon>Spermatophyta</taxon>
        <taxon>Magnoliopsida</taxon>
        <taxon>eudicotyledons</taxon>
        <taxon>Gunneridae</taxon>
        <taxon>Pentapetalae</taxon>
        <taxon>rosids</taxon>
        <taxon>malvids</taxon>
        <taxon>Sapindales</taxon>
        <taxon>Anacardiaceae</taxon>
        <taxon>Pistacia</taxon>
    </lineage>
</organism>
<reference evidence="2" key="1">
    <citation type="journal article" date="2023" name="G3 (Bethesda)">
        <title>Genome assembly and association tests identify interacting loci associated with vigor, precocity, and sex in interspecific pistachio rootstocks.</title>
        <authorList>
            <person name="Palmer W."/>
            <person name="Jacygrad E."/>
            <person name="Sagayaradj S."/>
            <person name="Cavanaugh K."/>
            <person name="Han R."/>
            <person name="Bertier L."/>
            <person name="Beede B."/>
            <person name="Kafkas S."/>
            <person name="Golino D."/>
            <person name="Preece J."/>
            <person name="Michelmore R."/>
        </authorList>
    </citation>
    <scope>NUCLEOTIDE SEQUENCE [LARGE SCALE GENOMIC DNA]</scope>
</reference>
<dbReference type="Proteomes" id="UP001163603">
    <property type="component" value="Chromosome 5"/>
</dbReference>
<keyword evidence="2" id="KW-1185">Reference proteome</keyword>
<proteinExistence type="predicted"/>
<protein>
    <submittedName>
        <fullName evidence="1">Uncharacterized protein</fullName>
    </submittedName>
</protein>
<evidence type="ECO:0000313" key="2">
    <source>
        <dbReference type="Proteomes" id="UP001163603"/>
    </source>
</evidence>
<sequence length="100" mass="10626">MTAGGKLMGRARMGWPNRGLYSVIVAWSCMWTWKEVVFGACYIGVKPWGAAAITSAERVLDVYGATGGAAGGVDGKDATPWSEEGDEEEDEGKVICHELG</sequence>
<gene>
    <name evidence="1" type="ORF">Pint_27593</name>
</gene>
<evidence type="ECO:0000313" key="1">
    <source>
        <dbReference type="EMBL" id="KAJ0040987.1"/>
    </source>
</evidence>
<comment type="caution">
    <text evidence="1">The sequence shown here is derived from an EMBL/GenBank/DDBJ whole genome shotgun (WGS) entry which is preliminary data.</text>
</comment>
<name>A0ACC0YRA5_9ROSI</name>
<accession>A0ACC0YRA5</accession>
<dbReference type="EMBL" id="CM047740">
    <property type="protein sequence ID" value="KAJ0040987.1"/>
    <property type="molecule type" value="Genomic_DNA"/>
</dbReference>